<evidence type="ECO:0000313" key="3">
    <source>
        <dbReference type="Proteomes" id="UP000053611"/>
    </source>
</evidence>
<feature type="region of interest" description="Disordered" evidence="1">
    <location>
        <begin position="91"/>
        <end position="166"/>
    </location>
</feature>
<dbReference type="GeneID" id="28980395"/>
<proteinExistence type="predicted"/>
<accession>A0A0J0XEV3</accession>
<dbReference type="RefSeq" id="XP_018276069.1">
    <property type="nucleotide sequence ID" value="XM_018419792.1"/>
</dbReference>
<gene>
    <name evidence="2" type="ORF">CC85DRAFT_184833</name>
</gene>
<sequence>MWTHTPSYQDHRQHLELGNPTSMSNLATVWRKKEEITSQICAVRRESELRLQDHVVSSEFVYDSASPRFGRHVVPSHALLCAARALRENLVPLPDSSGRDGTPARHRRGKRREAPQHAPPATPCECLPPRLVRAPSRPARHLPCARPSNRPPRGLCPSRSSWTRTH</sequence>
<organism evidence="2 3">
    <name type="scientific">Cutaneotrichosporon oleaginosum</name>
    <dbReference type="NCBI Taxonomy" id="879819"/>
    <lineage>
        <taxon>Eukaryota</taxon>
        <taxon>Fungi</taxon>
        <taxon>Dikarya</taxon>
        <taxon>Basidiomycota</taxon>
        <taxon>Agaricomycotina</taxon>
        <taxon>Tremellomycetes</taxon>
        <taxon>Trichosporonales</taxon>
        <taxon>Trichosporonaceae</taxon>
        <taxon>Cutaneotrichosporon</taxon>
    </lineage>
</organism>
<protein>
    <submittedName>
        <fullName evidence="2">Uncharacterized protein</fullName>
    </submittedName>
</protein>
<dbReference type="Proteomes" id="UP000053611">
    <property type="component" value="Unassembled WGS sequence"/>
</dbReference>
<dbReference type="AlphaFoldDB" id="A0A0J0XEV3"/>
<evidence type="ECO:0000256" key="1">
    <source>
        <dbReference type="SAM" id="MobiDB-lite"/>
    </source>
</evidence>
<reference evidence="2 3" key="1">
    <citation type="submission" date="2015-03" db="EMBL/GenBank/DDBJ databases">
        <title>Genomics and transcriptomics of the oil-accumulating basidiomycete yeast T. oleaginosus allow insights into substrate utilization and the diverse evolutionary trajectories of mating systems in fungi.</title>
        <authorList>
            <consortium name="DOE Joint Genome Institute"/>
            <person name="Kourist R."/>
            <person name="Kracht O."/>
            <person name="Bracharz F."/>
            <person name="Lipzen A."/>
            <person name="Nolan M."/>
            <person name="Ohm R."/>
            <person name="Grigoriev I."/>
            <person name="Sun S."/>
            <person name="Heitman J."/>
            <person name="Bruck T."/>
            <person name="Nowrousian M."/>
        </authorList>
    </citation>
    <scope>NUCLEOTIDE SEQUENCE [LARGE SCALE GENOMIC DNA]</scope>
    <source>
        <strain evidence="2 3">IBC0246</strain>
    </source>
</reference>
<name>A0A0J0XEV3_9TREE</name>
<keyword evidence="3" id="KW-1185">Reference proteome</keyword>
<dbReference type="EMBL" id="KQ087254">
    <property type="protein sequence ID" value="KLT39578.1"/>
    <property type="molecule type" value="Genomic_DNA"/>
</dbReference>
<evidence type="ECO:0000313" key="2">
    <source>
        <dbReference type="EMBL" id="KLT39578.1"/>
    </source>
</evidence>